<dbReference type="AlphaFoldDB" id="A0A915HMJ0"/>
<keyword evidence="2" id="KW-1185">Reference proteome</keyword>
<keyword evidence="1" id="KW-0812">Transmembrane</keyword>
<reference evidence="3" key="1">
    <citation type="submission" date="2022-11" db="UniProtKB">
        <authorList>
            <consortium name="WormBaseParasite"/>
        </authorList>
    </citation>
    <scope>IDENTIFICATION</scope>
</reference>
<dbReference type="Proteomes" id="UP000887565">
    <property type="component" value="Unplaced"/>
</dbReference>
<evidence type="ECO:0000313" key="2">
    <source>
        <dbReference type="Proteomes" id="UP000887565"/>
    </source>
</evidence>
<protein>
    <submittedName>
        <fullName evidence="3">Uncharacterized protein</fullName>
    </submittedName>
</protein>
<evidence type="ECO:0000256" key="1">
    <source>
        <dbReference type="SAM" id="Phobius"/>
    </source>
</evidence>
<keyword evidence="1" id="KW-1133">Transmembrane helix</keyword>
<organism evidence="2 3">
    <name type="scientific">Romanomermis culicivorax</name>
    <name type="common">Nematode worm</name>
    <dbReference type="NCBI Taxonomy" id="13658"/>
    <lineage>
        <taxon>Eukaryota</taxon>
        <taxon>Metazoa</taxon>
        <taxon>Ecdysozoa</taxon>
        <taxon>Nematoda</taxon>
        <taxon>Enoplea</taxon>
        <taxon>Dorylaimia</taxon>
        <taxon>Mermithida</taxon>
        <taxon>Mermithoidea</taxon>
        <taxon>Mermithidae</taxon>
        <taxon>Romanomermis</taxon>
    </lineage>
</organism>
<sequence>LCRNLAPWAPVSLWRQLYFIALSHFGVQAVSSFGAGLTLVPVMQILGAILDQPHGSASELTDVPKISITYLN</sequence>
<dbReference type="WBParaSite" id="nRc.2.0.1.t02736-RA">
    <property type="protein sequence ID" value="nRc.2.0.1.t02736-RA"/>
    <property type="gene ID" value="nRc.2.0.1.g02736"/>
</dbReference>
<feature type="transmembrane region" description="Helical" evidence="1">
    <location>
        <begin position="17"/>
        <end position="40"/>
    </location>
</feature>
<keyword evidence="1" id="KW-0472">Membrane</keyword>
<accession>A0A915HMJ0</accession>
<evidence type="ECO:0000313" key="3">
    <source>
        <dbReference type="WBParaSite" id="nRc.2.0.1.t02736-RA"/>
    </source>
</evidence>
<name>A0A915HMJ0_ROMCU</name>
<proteinExistence type="predicted"/>